<dbReference type="Proteomes" id="UP001642409">
    <property type="component" value="Unassembled WGS sequence"/>
</dbReference>
<dbReference type="EMBL" id="CAXDID020000021">
    <property type="protein sequence ID" value="CAL5987597.1"/>
    <property type="molecule type" value="Genomic_DNA"/>
</dbReference>
<feature type="compositionally biased region" description="Low complexity" evidence="1">
    <location>
        <begin position="108"/>
        <end position="117"/>
    </location>
</feature>
<evidence type="ECO:0000256" key="1">
    <source>
        <dbReference type="SAM" id="MobiDB-lite"/>
    </source>
</evidence>
<name>A0ABP1HAK1_9EUKA</name>
<proteinExistence type="predicted"/>
<evidence type="ECO:0000313" key="4">
    <source>
        <dbReference type="EMBL" id="CAL5987605.1"/>
    </source>
</evidence>
<dbReference type="EMBL" id="CAXDID020000021">
    <property type="protein sequence ID" value="CAL5987605.1"/>
    <property type="molecule type" value="Genomic_DNA"/>
</dbReference>
<protein>
    <submittedName>
        <fullName evidence="2">Hypothetical_protein</fullName>
    </submittedName>
</protein>
<keyword evidence="5" id="KW-1185">Reference proteome</keyword>
<organism evidence="2 5">
    <name type="scientific">Hexamita inflata</name>
    <dbReference type="NCBI Taxonomy" id="28002"/>
    <lineage>
        <taxon>Eukaryota</taxon>
        <taxon>Metamonada</taxon>
        <taxon>Diplomonadida</taxon>
        <taxon>Hexamitidae</taxon>
        <taxon>Hexamitinae</taxon>
        <taxon>Hexamita</taxon>
    </lineage>
</organism>
<evidence type="ECO:0000313" key="3">
    <source>
        <dbReference type="EMBL" id="CAL5987597.1"/>
    </source>
</evidence>
<accession>A0ABP1HAK1</accession>
<reference evidence="2 5" key="1">
    <citation type="submission" date="2024-07" db="EMBL/GenBank/DDBJ databases">
        <authorList>
            <person name="Akdeniz Z."/>
        </authorList>
    </citation>
    <scope>NUCLEOTIDE SEQUENCE [LARGE SCALE GENOMIC DNA]</scope>
</reference>
<evidence type="ECO:0000313" key="2">
    <source>
        <dbReference type="EMBL" id="CAL5987593.1"/>
    </source>
</evidence>
<gene>
    <name evidence="2" type="ORF">HINF_LOCUS9970</name>
    <name evidence="3" type="ORF">HINF_LOCUS9972</name>
    <name evidence="4" type="ORF">HINF_LOCUS9976</name>
</gene>
<comment type="caution">
    <text evidence="2">The sequence shown here is derived from an EMBL/GenBank/DDBJ whole genome shotgun (WGS) entry which is preliminary data.</text>
</comment>
<dbReference type="EMBL" id="CAXDID020000021">
    <property type="protein sequence ID" value="CAL5987593.1"/>
    <property type="molecule type" value="Genomic_DNA"/>
</dbReference>
<feature type="region of interest" description="Disordered" evidence="1">
    <location>
        <begin position="77"/>
        <end position="139"/>
    </location>
</feature>
<evidence type="ECO:0000313" key="5">
    <source>
        <dbReference type="Proteomes" id="UP001642409"/>
    </source>
</evidence>
<feature type="compositionally biased region" description="Basic and acidic residues" evidence="1">
    <location>
        <begin position="81"/>
        <end position="92"/>
    </location>
</feature>
<sequence>MTSFNICSHLSQLTQFLILYVPNNITYKDNITVLVAVWNPFSNQPAQKEQVQKEFKTIDDSLSISYNIQNDQSLEISQIKTEIKKPDPKPVEAKPAPKPAPPAEKPKQQPVKQQAPPAKKKSFDPLAVDDKPAKAPAKKGFNLDIDLGIDEPISVEKPKSTKAADKKFDAKDVAGLFDW</sequence>